<organism evidence="2 3">
    <name type="scientific">Trachymyrmex cornetzi</name>
    <dbReference type="NCBI Taxonomy" id="471704"/>
    <lineage>
        <taxon>Eukaryota</taxon>
        <taxon>Metazoa</taxon>
        <taxon>Ecdysozoa</taxon>
        <taxon>Arthropoda</taxon>
        <taxon>Hexapoda</taxon>
        <taxon>Insecta</taxon>
        <taxon>Pterygota</taxon>
        <taxon>Neoptera</taxon>
        <taxon>Endopterygota</taxon>
        <taxon>Hymenoptera</taxon>
        <taxon>Apocrita</taxon>
        <taxon>Aculeata</taxon>
        <taxon>Formicoidea</taxon>
        <taxon>Formicidae</taxon>
        <taxon>Myrmicinae</taxon>
        <taxon>Trachymyrmex</taxon>
    </lineage>
</organism>
<dbReference type="AlphaFoldDB" id="A0A151J604"/>
<evidence type="ECO:0000256" key="1">
    <source>
        <dbReference type="SAM" id="MobiDB-lite"/>
    </source>
</evidence>
<accession>A0A151J604</accession>
<evidence type="ECO:0000313" key="3">
    <source>
        <dbReference type="Proteomes" id="UP000078492"/>
    </source>
</evidence>
<name>A0A151J604_9HYME</name>
<protein>
    <submittedName>
        <fullName evidence="2">Uncharacterized protein</fullName>
    </submittedName>
</protein>
<feature type="compositionally biased region" description="Low complexity" evidence="1">
    <location>
        <begin position="135"/>
        <end position="145"/>
    </location>
</feature>
<dbReference type="Proteomes" id="UP000078492">
    <property type="component" value="Unassembled WGS sequence"/>
</dbReference>
<reference evidence="2 3" key="1">
    <citation type="submission" date="2015-09" db="EMBL/GenBank/DDBJ databases">
        <title>Trachymyrmex cornetzi WGS genome.</title>
        <authorList>
            <person name="Nygaard S."/>
            <person name="Hu H."/>
            <person name="Boomsma J."/>
            <person name="Zhang G."/>
        </authorList>
    </citation>
    <scope>NUCLEOTIDE SEQUENCE [LARGE SCALE GENOMIC DNA]</scope>
    <source>
        <strain evidence="2">Tcor2-1</strain>
        <tissue evidence="2">Whole body</tissue>
    </source>
</reference>
<keyword evidence="3" id="KW-1185">Reference proteome</keyword>
<proteinExistence type="predicted"/>
<feature type="region of interest" description="Disordered" evidence="1">
    <location>
        <begin position="119"/>
        <end position="201"/>
    </location>
</feature>
<feature type="compositionally biased region" description="Basic residues" evidence="1">
    <location>
        <begin position="182"/>
        <end position="192"/>
    </location>
</feature>
<dbReference type="EMBL" id="KQ979900">
    <property type="protein sequence ID" value="KYN18657.1"/>
    <property type="molecule type" value="Genomic_DNA"/>
</dbReference>
<feature type="region of interest" description="Disordered" evidence="1">
    <location>
        <begin position="1"/>
        <end position="48"/>
    </location>
</feature>
<feature type="compositionally biased region" description="Polar residues" evidence="1">
    <location>
        <begin position="161"/>
        <end position="178"/>
    </location>
</feature>
<sequence length="264" mass="28068">MELPTGSMAESATVRKEAEEDGEAREGGSAPLPLTETEKLGATPKKNKKELRLQLEGTNVVSITGNTAAVGLVGRMPISARGEAPLPRRGRSGAARYPKETRIRVVEGEIVNSPIAESVSAGTPALSGSGDGIDAGDAASNASSAVNIESEQEVASGVDLTVTTHTEGTEDNLSSSFDQVPRKGKKRGRKPKGSNCPGSHALTKISAKRMDYEDDELDRVDFFKISKRRGHGLKKRKGLVECELDDRLSSKQKDAIEEVTALFP</sequence>
<evidence type="ECO:0000313" key="2">
    <source>
        <dbReference type="EMBL" id="KYN18657.1"/>
    </source>
</evidence>
<gene>
    <name evidence="2" type="ORF">ALC57_09039</name>
</gene>